<keyword evidence="5" id="KW-1185">Reference proteome</keyword>
<feature type="region of interest" description="Disordered" evidence="2">
    <location>
        <begin position="292"/>
        <end position="323"/>
    </location>
</feature>
<feature type="DNA-binding region" description="Homeobox" evidence="1">
    <location>
        <begin position="122"/>
        <end position="133"/>
    </location>
</feature>
<evidence type="ECO:0000313" key="4">
    <source>
        <dbReference type="EMBL" id="KAK7473622.1"/>
    </source>
</evidence>
<organism evidence="4 5">
    <name type="scientific">Batillaria attramentaria</name>
    <dbReference type="NCBI Taxonomy" id="370345"/>
    <lineage>
        <taxon>Eukaryota</taxon>
        <taxon>Metazoa</taxon>
        <taxon>Spiralia</taxon>
        <taxon>Lophotrochozoa</taxon>
        <taxon>Mollusca</taxon>
        <taxon>Gastropoda</taxon>
        <taxon>Caenogastropoda</taxon>
        <taxon>Sorbeoconcha</taxon>
        <taxon>Cerithioidea</taxon>
        <taxon>Batillariidae</taxon>
        <taxon>Batillaria</taxon>
    </lineage>
</organism>
<evidence type="ECO:0000256" key="1">
    <source>
        <dbReference type="PROSITE-ProRule" id="PRU00108"/>
    </source>
</evidence>
<sequence>PTRRTSPLLGVTESGLEIASSASSLATLLGHLLHAGPRHRQFCNRLKFTDILIPSATVYQYVISTHSRTGCKVANDKIGFGLFPSPLAMLAMQLCITKERGLRPENRGRDSGDGENREGVWFQNRRAKWRKRERFGQLQTMRAMATAATHGGYDMPLGARHDPYPQGEDGGFSTPHISGARFRRCRPLTLCKSPAPPKHESSVAGADDCRQHVCNNPEVVSVLTGRPHFPLNNPTSDSSMMWMEMYNHYGSNMWNPVPGIKGYLAMDATQSLGPKWAGGVAPVYPGWSDPQLLYGSPQQAPELHGSCGGPGPQRADVPPGPYPHNAFQQCSTPGGH</sequence>
<dbReference type="GO" id="GO:0005634">
    <property type="term" value="C:nucleus"/>
    <property type="evidence" value="ECO:0007669"/>
    <property type="project" value="UniProtKB-SubCell"/>
</dbReference>
<feature type="non-terminal residue" evidence="4">
    <location>
        <position position="1"/>
    </location>
</feature>
<dbReference type="AlphaFoldDB" id="A0ABD0JFI3"/>
<keyword evidence="1" id="KW-0371">Homeobox</keyword>
<dbReference type="Proteomes" id="UP001519460">
    <property type="component" value="Unassembled WGS sequence"/>
</dbReference>
<gene>
    <name evidence="4" type="ORF">BaRGS_00035100</name>
</gene>
<reference evidence="4 5" key="1">
    <citation type="journal article" date="2023" name="Sci. Data">
        <title>Genome assembly of the Korean intertidal mud-creeper Batillaria attramentaria.</title>
        <authorList>
            <person name="Patra A.K."/>
            <person name="Ho P.T."/>
            <person name="Jun S."/>
            <person name="Lee S.J."/>
            <person name="Kim Y."/>
            <person name="Won Y.J."/>
        </authorList>
    </citation>
    <scope>NUCLEOTIDE SEQUENCE [LARGE SCALE GENOMIC DNA]</scope>
    <source>
        <strain evidence="4">Wonlab-2016</strain>
    </source>
</reference>
<dbReference type="PROSITE" id="PS50071">
    <property type="entry name" value="HOMEOBOX_2"/>
    <property type="match status" value="1"/>
</dbReference>
<protein>
    <recommendedName>
        <fullName evidence="3">Homeobox domain-containing protein</fullName>
    </recommendedName>
</protein>
<keyword evidence="1" id="KW-0539">Nucleus</keyword>
<evidence type="ECO:0000259" key="3">
    <source>
        <dbReference type="PROSITE" id="PS50071"/>
    </source>
</evidence>
<name>A0ABD0JFI3_9CAEN</name>
<evidence type="ECO:0000313" key="5">
    <source>
        <dbReference type="Proteomes" id="UP001519460"/>
    </source>
</evidence>
<dbReference type="GO" id="GO:0003677">
    <property type="term" value="F:DNA binding"/>
    <property type="evidence" value="ECO:0007669"/>
    <property type="project" value="UniProtKB-UniRule"/>
</dbReference>
<evidence type="ECO:0000256" key="2">
    <source>
        <dbReference type="SAM" id="MobiDB-lite"/>
    </source>
</evidence>
<dbReference type="Gene3D" id="1.10.10.60">
    <property type="entry name" value="Homeodomain-like"/>
    <property type="match status" value="1"/>
</dbReference>
<dbReference type="CDD" id="cd00086">
    <property type="entry name" value="homeodomain"/>
    <property type="match status" value="1"/>
</dbReference>
<accession>A0ABD0JFI3</accession>
<proteinExistence type="predicted"/>
<dbReference type="InterPro" id="IPR001356">
    <property type="entry name" value="HD"/>
</dbReference>
<keyword evidence="1" id="KW-0238">DNA-binding</keyword>
<comment type="caution">
    <text evidence="4">The sequence shown here is derived from an EMBL/GenBank/DDBJ whole genome shotgun (WGS) entry which is preliminary data.</text>
</comment>
<comment type="subcellular location">
    <subcellularLocation>
        <location evidence="1">Nucleus</location>
    </subcellularLocation>
</comment>
<feature type="domain" description="Homeobox" evidence="3">
    <location>
        <begin position="120"/>
        <end position="132"/>
    </location>
</feature>
<dbReference type="EMBL" id="JACVVK020000462">
    <property type="protein sequence ID" value="KAK7473622.1"/>
    <property type="molecule type" value="Genomic_DNA"/>
</dbReference>